<dbReference type="SUPFAM" id="SSF57845">
    <property type="entry name" value="B-box zinc-binding domain"/>
    <property type="match status" value="1"/>
</dbReference>
<dbReference type="OrthoDB" id="6270329at2759"/>
<reference evidence="14" key="2">
    <citation type="submission" date="2025-09" db="UniProtKB">
        <authorList>
            <consortium name="Ensembl"/>
        </authorList>
    </citation>
    <scope>IDENTIFICATION</scope>
</reference>
<dbReference type="AlphaFoldDB" id="A0A8C5WBJ9"/>
<dbReference type="Gene3D" id="3.30.40.10">
    <property type="entry name" value="Zinc/RING finger domain, C3HC4 (zinc finger)"/>
    <property type="match status" value="1"/>
</dbReference>
<dbReference type="PRINTS" id="PR01407">
    <property type="entry name" value="BUTYPHLNCDUF"/>
</dbReference>
<dbReference type="PROSITE" id="PS50089">
    <property type="entry name" value="ZF_RING_2"/>
    <property type="match status" value="1"/>
</dbReference>
<dbReference type="Pfam" id="PF00643">
    <property type="entry name" value="zf-B_box"/>
    <property type="match status" value="1"/>
</dbReference>
<organism evidence="14 15">
    <name type="scientific">Leptobrachium leishanense</name>
    <name type="common">Leishan spiny toad</name>
    <dbReference type="NCBI Taxonomy" id="445787"/>
    <lineage>
        <taxon>Eukaryota</taxon>
        <taxon>Metazoa</taxon>
        <taxon>Chordata</taxon>
        <taxon>Craniata</taxon>
        <taxon>Vertebrata</taxon>
        <taxon>Euteleostomi</taxon>
        <taxon>Amphibia</taxon>
        <taxon>Batrachia</taxon>
        <taxon>Anura</taxon>
        <taxon>Pelobatoidea</taxon>
        <taxon>Megophryidae</taxon>
        <taxon>Leptobrachium</taxon>
    </lineage>
</organism>
<dbReference type="InterPro" id="IPR017907">
    <property type="entry name" value="Znf_RING_CS"/>
</dbReference>
<dbReference type="Gene3D" id="3.30.160.60">
    <property type="entry name" value="Classic Zinc Finger"/>
    <property type="match status" value="1"/>
</dbReference>
<dbReference type="InterPro" id="IPR006574">
    <property type="entry name" value="PRY"/>
</dbReference>
<evidence type="ECO:0000313" key="15">
    <source>
        <dbReference type="Proteomes" id="UP000694569"/>
    </source>
</evidence>
<dbReference type="PROSITE" id="PS00518">
    <property type="entry name" value="ZF_RING_1"/>
    <property type="match status" value="1"/>
</dbReference>
<evidence type="ECO:0000256" key="3">
    <source>
        <dbReference type="ARBA" id="ARBA00022771"/>
    </source>
</evidence>
<feature type="domain" description="B30.2/SPRY" evidence="13">
    <location>
        <begin position="350"/>
        <end position="537"/>
    </location>
</feature>
<dbReference type="SMART" id="SM00184">
    <property type="entry name" value="RING"/>
    <property type="match status" value="1"/>
</dbReference>
<evidence type="ECO:0000256" key="6">
    <source>
        <dbReference type="ARBA" id="ARBA00022859"/>
    </source>
</evidence>
<dbReference type="CDD" id="cd12891">
    <property type="entry name" value="SPRY_PRY_C-I_2"/>
    <property type="match status" value="1"/>
</dbReference>
<dbReference type="SUPFAM" id="SSF57850">
    <property type="entry name" value="RING/U-box"/>
    <property type="match status" value="1"/>
</dbReference>
<feature type="domain" description="RING-type" evidence="10">
    <location>
        <begin position="12"/>
        <end position="54"/>
    </location>
</feature>
<dbReference type="SMART" id="SM00502">
    <property type="entry name" value="BBC"/>
    <property type="match status" value="1"/>
</dbReference>
<name>A0A8C5WBJ9_9ANUR</name>
<dbReference type="GO" id="GO:0045087">
    <property type="term" value="P:innate immune response"/>
    <property type="evidence" value="ECO:0007669"/>
    <property type="project" value="UniProtKB-KW"/>
</dbReference>
<dbReference type="CDD" id="cd19769">
    <property type="entry name" value="Bbox2_TRIM16-like"/>
    <property type="match status" value="1"/>
</dbReference>
<dbReference type="GO" id="GO:0005737">
    <property type="term" value="C:cytoplasm"/>
    <property type="evidence" value="ECO:0007669"/>
    <property type="project" value="UniProtKB-ARBA"/>
</dbReference>
<evidence type="ECO:0000259" key="12">
    <source>
        <dbReference type="PROSITE" id="PS50157"/>
    </source>
</evidence>
<keyword evidence="3 8" id="KW-0863">Zinc-finger</keyword>
<dbReference type="Proteomes" id="UP000694569">
    <property type="component" value="Unplaced"/>
</dbReference>
<dbReference type="InterPro" id="IPR043136">
    <property type="entry name" value="B30.2/SPRY_sf"/>
</dbReference>
<evidence type="ECO:0000256" key="5">
    <source>
        <dbReference type="ARBA" id="ARBA00022833"/>
    </source>
</evidence>
<dbReference type="PROSITE" id="PS50157">
    <property type="entry name" value="ZINC_FINGER_C2H2_2"/>
    <property type="match status" value="1"/>
</dbReference>
<keyword evidence="15" id="KW-1185">Reference proteome</keyword>
<evidence type="ECO:0000256" key="1">
    <source>
        <dbReference type="ARBA" id="ARBA00022588"/>
    </source>
</evidence>
<evidence type="ECO:0000256" key="2">
    <source>
        <dbReference type="ARBA" id="ARBA00022723"/>
    </source>
</evidence>
<dbReference type="PROSITE" id="PS50188">
    <property type="entry name" value="B302_SPRY"/>
    <property type="match status" value="1"/>
</dbReference>
<dbReference type="Ensembl" id="ENSLLET00000027412.1">
    <property type="protein sequence ID" value="ENSLLEP00000026401.1"/>
    <property type="gene ID" value="ENSLLEG00000016746.1"/>
</dbReference>
<dbReference type="Gene3D" id="4.10.830.40">
    <property type="match status" value="1"/>
</dbReference>
<dbReference type="PROSITE" id="PS50119">
    <property type="entry name" value="ZF_BBOX"/>
    <property type="match status" value="1"/>
</dbReference>
<protein>
    <submittedName>
        <fullName evidence="14">Uncharacterized protein</fullName>
    </submittedName>
</protein>
<dbReference type="SUPFAM" id="SSF49899">
    <property type="entry name" value="Concanavalin A-like lectins/glucanases"/>
    <property type="match status" value="1"/>
</dbReference>
<evidence type="ECO:0000256" key="4">
    <source>
        <dbReference type="ARBA" id="ARBA00022786"/>
    </source>
</evidence>
<dbReference type="InterPro" id="IPR003649">
    <property type="entry name" value="Bbox_C"/>
</dbReference>
<evidence type="ECO:0000256" key="7">
    <source>
        <dbReference type="ARBA" id="ARBA00023054"/>
    </source>
</evidence>
<proteinExistence type="predicted"/>
<dbReference type="Pfam" id="PF25600">
    <property type="entry name" value="TRIM_CC"/>
    <property type="match status" value="1"/>
</dbReference>
<evidence type="ECO:0000259" key="11">
    <source>
        <dbReference type="PROSITE" id="PS50119"/>
    </source>
</evidence>
<dbReference type="SMART" id="SM00449">
    <property type="entry name" value="SPRY"/>
    <property type="match status" value="1"/>
</dbReference>
<keyword evidence="5" id="KW-0862">Zinc</keyword>
<dbReference type="InterPro" id="IPR051051">
    <property type="entry name" value="E3_ubiq-ligase_TRIM/RNF"/>
</dbReference>
<dbReference type="PANTHER" id="PTHR25465">
    <property type="entry name" value="B-BOX DOMAIN CONTAINING"/>
    <property type="match status" value="1"/>
</dbReference>
<accession>A0A8C5WBJ9</accession>
<keyword evidence="4" id="KW-0833">Ubl conjugation pathway</keyword>
<dbReference type="SMART" id="SM00589">
    <property type="entry name" value="PRY"/>
    <property type="match status" value="1"/>
</dbReference>
<dbReference type="InterPro" id="IPR003879">
    <property type="entry name" value="Butyrophylin_SPRY"/>
</dbReference>
<dbReference type="InterPro" id="IPR027370">
    <property type="entry name" value="Znf-RING_euk"/>
</dbReference>
<dbReference type="GeneTree" id="ENSGT01030000234583"/>
<dbReference type="Pfam" id="PF13765">
    <property type="entry name" value="PRY"/>
    <property type="match status" value="1"/>
</dbReference>
<feature type="coiled-coil region" evidence="9">
    <location>
        <begin position="172"/>
        <end position="282"/>
    </location>
</feature>
<evidence type="ECO:0000259" key="10">
    <source>
        <dbReference type="PROSITE" id="PS50089"/>
    </source>
</evidence>
<dbReference type="InterPro" id="IPR013087">
    <property type="entry name" value="Znf_C2H2_type"/>
</dbReference>
<keyword evidence="6" id="KW-0391">Immunity</keyword>
<dbReference type="InterPro" id="IPR001870">
    <property type="entry name" value="B30.2/SPRY"/>
</dbReference>
<evidence type="ECO:0000313" key="14">
    <source>
        <dbReference type="Ensembl" id="ENSLLEP00000026401.1"/>
    </source>
</evidence>
<dbReference type="SMART" id="SM00336">
    <property type="entry name" value="BBOX"/>
    <property type="match status" value="1"/>
</dbReference>
<dbReference type="InterPro" id="IPR058030">
    <property type="entry name" value="TRIM8/14/16/25/29/45/65_CC"/>
</dbReference>
<feature type="domain" description="C2H2-type" evidence="12">
    <location>
        <begin position="48"/>
        <end position="76"/>
    </location>
</feature>
<dbReference type="InterPro" id="IPR000315">
    <property type="entry name" value="Znf_B-box"/>
</dbReference>
<feature type="domain" description="B box-type" evidence="11">
    <location>
        <begin position="134"/>
        <end position="175"/>
    </location>
</feature>
<evidence type="ECO:0000256" key="9">
    <source>
        <dbReference type="SAM" id="Coils"/>
    </source>
</evidence>
<dbReference type="GO" id="GO:0008270">
    <property type="term" value="F:zinc ion binding"/>
    <property type="evidence" value="ECO:0007669"/>
    <property type="project" value="UniProtKB-KW"/>
</dbReference>
<evidence type="ECO:0000259" key="13">
    <source>
        <dbReference type="PROSITE" id="PS50188"/>
    </source>
</evidence>
<dbReference type="Pfam" id="PF13445">
    <property type="entry name" value="zf-RING_UBOX"/>
    <property type="match status" value="1"/>
</dbReference>
<dbReference type="InterPro" id="IPR003877">
    <property type="entry name" value="SPRY_dom"/>
</dbReference>
<sequence>MTSVDLRDEVTCSICRNIYTDPVTLPCGHSFCRTCIGNVMDTQDMRRYSCPECKEKFIINAELKRNLRLSNIAERFQSTRQAQTEIEIPCTNCIQSPIPAVKTCLHCEASLCENHLRVHSKSAEHVLTEPTTSLENRKCSVHKEILKYYCCEDAACICVSCRLDGEHRGHLVESLNEASEKKKEKLRNIMQKLTSRREETEKKVQNLEEQRRHVSEKATRVTKRVTALIRDIREQLEALEKRVLSEISRQKNLVSLQVSDLIRQLEIKKEELSRKIGDIEKLCDMMDPLTVLQRQESDRADYCDTERRDIKVHDVRDLDVGLISVTLQSGLAVIVTKVINRRSVPEASDMLLDVNTASDMLLDVNTASDMLLDVNTAGNCVSVSEDLKTVSWSGINQTQPETPERFQFNSVLSSKSFSSGRHYWEVEVSESGWGVGMAYHSIKRGGEQSWIRENNQSWGLEKMSFGLYSCMHTSEIIFLFHSPSCRRFGIFLNYEAGRLSFYELCDPIRHLRTFTATFTEPLHAVLKVNGGGWIRVI</sequence>
<dbReference type="Pfam" id="PF00622">
    <property type="entry name" value="SPRY"/>
    <property type="match status" value="1"/>
</dbReference>
<dbReference type="Gene3D" id="2.60.120.920">
    <property type="match status" value="1"/>
</dbReference>
<keyword evidence="2" id="KW-0479">Metal-binding</keyword>
<dbReference type="InterPro" id="IPR013320">
    <property type="entry name" value="ConA-like_dom_sf"/>
</dbReference>
<keyword evidence="1" id="KW-0399">Innate immunity</keyword>
<dbReference type="PANTHER" id="PTHR25465:SF41">
    <property type="entry name" value="E3 UBIQUITIN-PROTEIN LIGASE RNF135"/>
    <property type="match status" value="1"/>
</dbReference>
<reference evidence="14" key="1">
    <citation type="submission" date="2025-08" db="UniProtKB">
        <authorList>
            <consortium name="Ensembl"/>
        </authorList>
    </citation>
    <scope>IDENTIFICATION</scope>
</reference>
<dbReference type="InterPro" id="IPR001841">
    <property type="entry name" value="Znf_RING"/>
</dbReference>
<keyword evidence="7 9" id="KW-0175">Coiled coil</keyword>
<dbReference type="InterPro" id="IPR013083">
    <property type="entry name" value="Znf_RING/FYVE/PHD"/>
</dbReference>
<evidence type="ECO:0000256" key="8">
    <source>
        <dbReference type="PROSITE-ProRule" id="PRU00024"/>
    </source>
</evidence>